<dbReference type="Gene3D" id="3.60.20.10">
    <property type="entry name" value="Glutamine Phosphoribosylpyrophosphate, subunit 1, domain 1"/>
    <property type="match status" value="1"/>
</dbReference>
<organism evidence="2 3">
    <name type="scientific">Pararhodospirillum oryzae</name>
    <dbReference type="NCBI Taxonomy" id="478448"/>
    <lineage>
        <taxon>Bacteria</taxon>
        <taxon>Pseudomonadati</taxon>
        <taxon>Pseudomonadota</taxon>
        <taxon>Alphaproteobacteria</taxon>
        <taxon>Rhodospirillales</taxon>
        <taxon>Rhodospirillaceae</taxon>
        <taxon>Pararhodospirillum</taxon>
    </lineage>
</organism>
<dbReference type="EMBL" id="BJZO01000040">
    <property type="protein sequence ID" value="GEO81564.1"/>
    <property type="molecule type" value="Genomic_DNA"/>
</dbReference>
<dbReference type="RefSeq" id="WP_147163591.1">
    <property type="nucleotide sequence ID" value="NZ_BJZO01000040.1"/>
</dbReference>
<dbReference type="SUPFAM" id="SSF56235">
    <property type="entry name" value="N-terminal nucleophile aminohydrolases (Ntn hydrolases)"/>
    <property type="match status" value="1"/>
</dbReference>
<sequence>MTYCLGILLEDGLVMMADTRTNAGVDNVATFRKLRVWERPGERVIVLLSAGNLAITQSVVALLEDSVRWEEHEEMAPGPHGRLMSVPGLTAAARAVGEAVRAVHRRDAAALREQGNDFVCSFLLGGQVAGGPMRLFMIYAAGNFIEAGEDTPFLQIGETKYGKPILDRVVNHETSLAQAAKCALVSFDSTMRSNLSVGPPIDLLIYRRDTLGAPIRRRFQADDPYLLGVRDLWGEGVRQLFLDLPDLPFAPDVTPPLLGAPSPMDTDPLDEE</sequence>
<reference evidence="2 3" key="1">
    <citation type="submission" date="2019-07" db="EMBL/GenBank/DDBJ databases">
        <title>Whole genome shotgun sequence of Rhodospirillum oryzae NBRC 107573.</title>
        <authorList>
            <person name="Hosoyama A."/>
            <person name="Uohara A."/>
            <person name="Ohji S."/>
            <person name="Ichikawa N."/>
        </authorList>
    </citation>
    <scope>NUCLEOTIDE SEQUENCE [LARGE SCALE GENOMIC DNA]</scope>
    <source>
        <strain evidence="2 3">NBRC 107573</strain>
    </source>
</reference>
<evidence type="ECO:0000313" key="2">
    <source>
        <dbReference type="EMBL" id="GEO81564.1"/>
    </source>
</evidence>
<dbReference type="Proteomes" id="UP000321567">
    <property type="component" value="Unassembled WGS sequence"/>
</dbReference>
<name>A0A512H7Z6_9PROT</name>
<keyword evidence="3" id="KW-1185">Reference proteome</keyword>
<accession>A0A512H7Z6</accession>
<dbReference type="OrthoDB" id="9786336at2"/>
<evidence type="ECO:0000256" key="1">
    <source>
        <dbReference type="SAM" id="MobiDB-lite"/>
    </source>
</evidence>
<dbReference type="CDD" id="cd03765">
    <property type="entry name" value="proteasome_beta_bacterial"/>
    <property type="match status" value="1"/>
</dbReference>
<evidence type="ECO:0000313" key="3">
    <source>
        <dbReference type="Proteomes" id="UP000321567"/>
    </source>
</evidence>
<dbReference type="InterPro" id="IPR029055">
    <property type="entry name" value="Ntn_hydrolases_N"/>
</dbReference>
<proteinExistence type="predicted"/>
<comment type="caution">
    <text evidence="2">The sequence shown here is derived from an EMBL/GenBank/DDBJ whole genome shotgun (WGS) entry which is preliminary data.</text>
</comment>
<protein>
    <submittedName>
        <fullName evidence="2">Peptidase</fullName>
    </submittedName>
</protein>
<dbReference type="AlphaFoldDB" id="A0A512H7Z6"/>
<dbReference type="InterPro" id="IPR016545">
    <property type="entry name" value="UCP009120_prtse"/>
</dbReference>
<dbReference type="PIRSF" id="PIRSF009120">
    <property type="entry name" value="UCP009120_prtse"/>
    <property type="match status" value="1"/>
</dbReference>
<feature type="region of interest" description="Disordered" evidence="1">
    <location>
        <begin position="253"/>
        <end position="272"/>
    </location>
</feature>
<gene>
    <name evidence="2" type="ORF">ROR02_16950</name>
</gene>